<dbReference type="InterPro" id="IPR046909">
    <property type="entry name" value="cREC_REC"/>
</dbReference>
<accession>A0A2N3YFV1</accession>
<dbReference type="Proteomes" id="UP000233781">
    <property type="component" value="Unassembled WGS sequence"/>
</dbReference>
<evidence type="ECO:0000313" key="2">
    <source>
        <dbReference type="EMBL" id="PKW25715.1"/>
    </source>
</evidence>
<dbReference type="EMBL" id="PJNE01000001">
    <property type="protein sequence ID" value="PKW25715.1"/>
    <property type="molecule type" value="Genomic_DNA"/>
</dbReference>
<evidence type="ECO:0000313" key="3">
    <source>
        <dbReference type="Proteomes" id="UP000233781"/>
    </source>
</evidence>
<sequence>MSDGVLRVLVDDVRVFKDGRPALVARTSDEVLTLLASLGGRTIDELWLDHDLIDDDTVQPVVDHLVSVAAAGTPAPVRQVLVHSANVRAGHRVTVELVAAGYRARRSFVAGMWRHAWSR</sequence>
<evidence type="ECO:0000259" key="1">
    <source>
        <dbReference type="Pfam" id="PF20274"/>
    </source>
</evidence>
<feature type="domain" description="Cyclic-phosphate processing Receiver" evidence="1">
    <location>
        <begin position="7"/>
        <end position="93"/>
    </location>
</feature>
<dbReference type="AlphaFoldDB" id="A0A2N3YFV1"/>
<keyword evidence="3" id="KW-1185">Reference proteome</keyword>
<protein>
    <recommendedName>
        <fullName evidence="1">Cyclic-phosphate processing Receiver domain-containing protein</fullName>
    </recommendedName>
</protein>
<comment type="caution">
    <text evidence="2">The sequence shown here is derived from an EMBL/GenBank/DDBJ whole genome shotgun (WGS) entry which is preliminary data.</text>
</comment>
<gene>
    <name evidence="2" type="ORF">ATL31_0514</name>
</gene>
<name>A0A2N3YFV1_9MICO</name>
<reference evidence="2 3" key="1">
    <citation type="submission" date="2017-12" db="EMBL/GenBank/DDBJ databases">
        <title>Sequencing the genomes of 1000 Actinobacteria strains.</title>
        <authorList>
            <person name="Klenk H.-P."/>
        </authorList>
    </citation>
    <scope>NUCLEOTIDE SEQUENCE [LARGE SCALE GENOMIC DNA]</scope>
    <source>
        <strain evidence="2 3">DSM 12806</strain>
    </source>
</reference>
<dbReference type="RefSeq" id="WP_101394399.1">
    <property type="nucleotide sequence ID" value="NZ_PJNE01000001.1"/>
</dbReference>
<organism evidence="2 3">
    <name type="scientific">Phycicoccus duodecadis</name>
    <dbReference type="NCBI Taxonomy" id="173053"/>
    <lineage>
        <taxon>Bacteria</taxon>
        <taxon>Bacillati</taxon>
        <taxon>Actinomycetota</taxon>
        <taxon>Actinomycetes</taxon>
        <taxon>Micrococcales</taxon>
        <taxon>Intrasporangiaceae</taxon>
        <taxon>Phycicoccus</taxon>
    </lineage>
</organism>
<dbReference type="Pfam" id="PF20274">
    <property type="entry name" value="cREC_REC"/>
    <property type="match status" value="1"/>
</dbReference>
<dbReference type="OrthoDB" id="5124760at2"/>
<proteinExistence type="predicted"/>